<dbReference type="Proteomes" id="UP000548476">
    <property type="component" value="Unassembled WGS sequence"/>
</dbReference>
<feature type="region of interest" description="Disordered" evidence="3">
    <location>
        <begin position="1"/>
        <end position="31"/>
    </location>
</feature>
<dbReference type="PANTHER" id="PTHR24321:SF11">
    <property type="entry name" value="BLR0893 PROTEIN"/>
    <property type="match status" value="1"/>
</dbReference>
<accession>A0A841FXP4</accession>
<dbReference type="InterPro" id="IPR020904">
    <property type="entry name" value="Sc_DH/Rdtase_CS"/>
</dbReference>
<feature type="compositionally biased region" description="Low complexity" evidence="3">
    <location>
        <begin position="13"/>
        <end position="25"/>
    </location>
</feature>
<dbReference type="InterPro" id="IPR036291">
    <property type="entry name" value="NAD(P)-bd_dom_sf"/>
</dbReference>
<evidence type="ECO:0000256" key="3">
    <source>
        <dbReference type="SAM" id="MobiDB-lite"/>
    </source>
</evidence>
<dbReference type="FunFam" id="3.40.50.720:FF:000084">
    <property type="entry name" value="Short-chain dehydrogenase reductase"/>
    <property type="match status" value="1"/>
</dbReference>
<comment type="similarity">
    <text evidence="1">Belongs to the short-chain dehydrogenases/reductases (SDR) family.</text>
</comment>
<evidence type="ECO:0000256" key="4">
    <source>
        <dbReference type="SAM" id="Phobius"/>
    </source>
</evidence>
<reference evidence="6 7" key="1">
    <citation type="submission" date="2020-08" db="EMBL/GenBank/DDBJ databases">
        <title>Genomic Encyclopedia of Type Strains, Phase IV (KMG-IV): sequencing the most valuable type-strain genomes for metagenomic binning, comparative biology and taxonomic classification.</title>
        <authorList>
            <person name="Goeker M."/>
        </authorList>
    </citation>
    <scope>NUCLEOTIDE SEQUENCE [LARGE SCALE GENOMIC DNA]</scope>
    <source>
        <strain evidence="6 7">YIM 65646</strain>
    </source>
</reference>
<dbReference type="AlphaFoldDB" id="A0A841FXP4"/>
<dbReference type="GO" id="GO:0016491">
    <property type="term" value="F:oxidoreductase activity"/>
    <property type="evidence" value="ECO:0007669"/>
    <property type="project" value="UniProtKB-KW"/>
</dbReference>
<keyword evidence="2" id="KW-0560">Oxidoreductase</keyword>
<feature type="domain" description="Ketoreductase" evidence="5">
    <location>
        <begin position="75"/>
        <end position="249"/>
    </location>
</feature>
<dbReference type="Pfam" id="PF13561">
    <property type="entry name" value="adh_short_C2"/>
    <property type="match status" value="1"/>
</dbReference>
<dbReference type="SMART" id="SM00822">
    <property type="entry name" value="PKS_KR"/>
    <property type="match status" value="1"/>
</dbReference>
<dbReference type="CDD" id="cd05233">
    <property type="entry name" value="SDR_c"/>
    <property type="match status" value="1"/>
</dbReference>
<name>A0A841FXP4_9ACTN</name>
<dbReference type="PROSITE" id="PS51318">
    <property type="entry name" value="TAT"/>
    <property type="match status" value="1"/>
</dbReference>
<comment type="caution">
    <text evidence="6">The sequence shown here is derived from an EMBL/GenBank/DDBJ whole genome shotgun (WGS) entry which is preliminary data.</text>
</comment>
<feature type="transmembrane region" description="Helical" evidence="4">
    <location>
        <begin position="33"/>
        <end position="55"/>
    </location>
</feature>
<keyword evidence="7" id="KW-1185">Reference proteome</keyword>
<evidence type="ECO:0000313" key="6">
    <source>
        <dbReference type="EMBL" id="MBB6038127.1"/>
    </source>
</evidence>
<dbReference type="SUPFAM" id="SSF51735">
    <property type="entry name" value="NAD(P)-binding Rossmann-fold domains"/>
    <property type="match status" value="1"/>
</dbReference>
<dbReference type="RefSeq" id="WP_184790929.1">
    <property type="nucleotide sequence ID" value="NZ_BONT01000047.1"/>
</dbReference>
<dbReference type="InterPro" id="IPR002347">
    <property type="entry name" value="SDR_fam"/>
</dbReference>
<dbReference type="InterPro" id="IPR006311">
    <property type="entry name" value="TAT_signal"/>
</dbReference>
<dbReference type="EMBL" id="JACHGT010000015">
    <property type="protein sequence ID" value="MBB6038127.1"/>
    <property type="molecule type" value="Genomic_DNA"/>
</dbReference>
<keyword evidence="4" id="KW-1133">Transmembrane helix</keyword>
<dbReference type="PRINTS" id="PR00080">
    <property type="entry name" value="SDRFAMILY"/>
</dbReference>
<feature type="compositionally biased region" description="Basic and acidic residues" evidence="3">
    <location>
        <begin position="1"/>
        <end position="11"/>
    </location>
</feature>
<dbReference type="PROSITE" id="PS00061">
    <property type="entry name" value="ADH_SHORT"/>
    <property type="match status" value="1"/>
</dbReference>
<sequence>MTDTEDTRDNATTEETAPEETTPAAKPRSRRRVLAGAVGATVGLAAGAVGSAVALQGAGTPPVVEPASARRFENKVVIITGATSGIGRAAATLFAAEGAKVSFCGRREQLGREVEREIRDAGGEATYVRADVRVEEDVRAFVEQTVSVYGGLDVCFNNAGISIEKRLHELTAAEWDDVVGTDLRGVFLAMKYQVPHLIERGGGTIVVTSSSNAISTAENKSAYASAKRALIGLVQAAAHDYAADGIRVNALVPGTTNTDFVRRLAGAENLPDEVWATMATAFGKASVPGLARMATPEEIAVGALALASGEFPYMTGNQLVLDGGKTAHQ</sequence>
<evidence type="ECO:0000259" key="5">
    <source>
        <dbReference type="SMART" id="SM00822"/>
    </source>
</evidence>
<gene>
    <name evidence="6" type="ORF">HNR73_006007</name>
</gene>
<evidence type="ECO:0000256" key="1">
    <source>
        <dbReference type="ARBA" id="ARBA00006484"/>
    </source>
</evidence>
<dbReference type="PRINTS" id="PR00081">
    <property type="entry name" value="GDHRDH"/>
</dbReference>
<proteinExistence type="inferred from homology"/>
<keyword evidence="4" id="KW-0472">Membrane</keyword>
<protein>
    <recommendedName>
        <fullName evidence="5">Ketoreductase domain-containing protein</fullName>
    </recommendedName>
</protein>
<keyword evidence="4" id="KW-0812">Transmembrane</keyword>
<dbReference type="Gene3D" id="3.40.50.720">
    <property type="entry name" value="NAD(P)-binding Rossmann-like Domain"/>
    <property type="match status" value="1"/>
</dbReference>
<dbReference type="PANTHER" id="PTHR24321">
    <property type="entry name" value="DEHYDROGENASES, SHORT CHAIN"/>
    <property type="match status" value="1"/>
</dbReference>
<evidence type="ECO:0000313" key="7">
    <source>
        <dbReference type="Proteomes" id="UP000548476"/>
    </source>
</evidence>
<dbReference type="InterPro" id="IPR057326">
    <property type="entry name" value="KR_dom"/>
</dbReference>
<evidence type="ECO:0000256" key="2">
    <source>
        <dbReference type="ARBA" id="ARBA00023002"/>
    </source>
</evidence>
<organism evidence="6 7">
    <name type="scientific">Phytomonospora endophytica</name>
    <dbReference type="NCBI Taxonomy" id="714109"/>
    <lineage>
        <taxon>Bacteria</taxon>
        <taxon>Bacillati</taxon>
        <taxon>Actinomycetota</taxon>
        <taxon>Actinomycetes</taxon>
        <taxon>Micromonosporales</taxon>
        <taxon>Micromonosporaceae</taxon>
        <taxon>Phytomonospora</taxon>
    </lineage>
</organism>